<dbReference type="Gene3D" id="3.40.50.1820">
    <property type="entry name" value="alpha/beta hydrolase"/>
    <property type="match status" value="1"/>
</dbReference>
<dbReference type="PATRIC" id="fig|1127699.3.peg.1981"/>
<dbReference type="GO" id="GO:0008236">
    <property type="term" value="F:serine-type peptidase activity"/>
    <property type="evidence" value="ECO:0007669"/>
    <property type="project" value="InterPro"/>
</dbReference>
<dbReference type="InterPro" id="IPR050278">
    <property type="entry name" value="Serine_Prot_S9B/DPPIV"/>
</dbReference>
<dbReference type="OrthoDB" id="9812921at2"/>
<evidence type="ECO:0000259" key="1">
    <source>
        <dbReference type="Pfam" id="PF00326"/>
    </source>
</evidence>
<dbReference type="InterPro" id="IPR029058">
    <property type="entry name" value="AB_hydrolase_fold"/>
</dbReference>
<keyword evidence="4" id="KW-1185">Reference proteome</keyword>
<dbReference type="RefSeq" id="WP_009161030.1">
    <property type="nucleotide sequence ID" value="NZ_KB290960.1"/>
</dbReference>
<dbReference type="GO" id="GO:0006508">
    <property type="term" value="P:proteolysis"/>
    <property type="evidence" value="ECO:0007669"/>
    <property type="project" value="InterPro"/>
</dbReference>
<dbReference type="PANTHER" id="PTHR11731">
    <property type="entry name" value="PROTEASE FAMILY S9B,C DIPEPTIDYL-PEPTIDASE IV-RELATED"/>
    <property type="match status" value="1"/>
</dbReference>
<dbReference type="HOGENOM" id="CLU_006105_3_1_10"/>
<evidence type="ECO:0000313" key="4">
    <source>
        <dbReference type="Proteomes" id="UP000010433"/>
    </source>
</evidence>
<feature type="domain" description="Dipeptidylpeptidase IV N-terminal" evidence="2">
    <location>
        <begin position="172"/>
        <end position="457"/>
    </location>
</feature>
<feature type="domain" description="Peptidase S9 prolyl oligopeptidase catalytic" evidence="1">
    <location>
        <begin position="547"/>
        <end position="722"/>
    </location>
</feature>
<proteinExistence type="predicted"/>
<dbReference type="Pfam" id="PF00326">
    <property type="entry name" value="Peptidase_S9"/>
    <property type="match status" value="1"/>
</dbReference>
<dbReference type="InterPro" id="IPR001375">
    <property type="entry name" value="Peptidase_S9_cat"/>
</dbReference>
<dbReference type="InterPro" id="IPR002469">
    <property type="entry name" value="Peptidase_S9B_N"/>
</dbReference>
<dbReference type="EMBL" id="AMEP01000142">
    <property type="protein sequence ID" value="EKX97251.1"/>
    <property type="molecule type" value="Genomic_DNA"/>
</dbReference>
<comment type="caution">
    <text evidence="3">The sequence shown here is derived from an EMBL/GenBank/DDBJ whole genome shotgun (WGS) entry which is preliminary data.</text>
</comment>
<organism evidence="3 4">
    <name type="scientific">Hoylesella saccharolytica F0055</name>
    <dbReference type="NCBI Taxonomy" id="1127699"/>
    <lineage>
        <taxon>Bacteria</taxon>
        <taxon>Pseudomonadati</taxon>
        <taxon>Bacteroidota</taxon>
        <taxon>Bacteroidia</taxon>
        <taxon>Bacteroidales</taxon>
        <taxon>Prevotellaceae</taxon>
        <taxon>Hoylesella</taxon>
    </lineage>
</organism>
<dbReference type="SUPFAM" id="SSF53474">
    <property type="entry name" value="alpha/beta-Hydrolases"/>
    <property type="match status" value="1"/>
</dbReference>
<dbReference type="Gene3D" id="2.140.10.30">
    <property type="entry name" value="Dipeptidylpeptidase IV, N-terminal domain"/>
    <property type="match status" value="1"/>
</dbReference>
<dbReference type="SUPFAM" id="SSF82171">
    <property type="entry name" value="DPP6 N-terminal domain-like"/>
    <property type="match status" value="1"/>
</dbReference>
<dbReference type="STRING" id="1127699.HMPREF9151_02169"/>
<protein>
    <submittedName>
        <fullName evidence="3">Peptidase, S9A/B/C family, catalytic domain protein</fullName>
    </submittedName>
</protein>
<evidence type="ECO:0000313" key="3">
    <source>
        <dbReference type="EMBL" id="EKX97251.1"/>
    </source>
</evidence>
<gene>
    <name evidence="3" type="ORF">HMPREF9151_02169</name>
</gene>
<sequence length="740" mass="84289">MRKLCIAILLGCVGTLQARQPSTDRATKHSENAVMKRMGDYALSAPSWIDSSTYVSYYRMEDGELVRYMMNAETGNEERLIADLPSFIRQYRELTGDSTFSSTRMRYFSIRFLNGNPRWFTFGNGKSEKMYDRLTGVLTSALIKKESSKTNGYKQRSRSAITSDSMFTMLGDKYNLYMRNNVTGKQRQLTTDGKELASYCYRSAKDTLCPENVSGTWYGHRFINFVQDDSEVGNLYIINALAQPRPKLETKKMPLPNGKGVRRFKLFWYNADTDEARWLPIDKFKDQNVVLNDLRNGRDIYFTRRSRGVDTLELCRIDVLTGAVKTLITEVSKPHINVNEFNYRLVNGNRNIIWWSDRTGRGNYYLYDVNGRLLNRITQGNRLVAGQIVHVDSVSRRIVFAGYGAEEGIDPNYTLYYSVGWNGKGQQLLTPENGTHDLTFSFDKRFALNKYSRMDLPAVYTVLSVSRPKQKHEVLRVDTAALKRAGWIKPMLISVDAADEKTPLYGVMYLPSDFTPDKKYPIISNVYPGPQADQIPRAFAIDDNGNQSLAELGFVVINIQPRGSSPIRDKSFYTFGYGNLRDYAVADDKHTIERLAARYPFIDITRVGIYGHSGGGAETVTAMLTYPEFYKVGVASSGNHDNNIYIQWWAETYHGLRKVPTNMELAGNLKGKLLLISGDVDDNVPYASTLRMADALIKAGKRFDMFIFPGMDHSVYGAYYDNMIRQYFYDHLLKPSAENP</sequence>
<dbReference type="GO" id="GO:0008239">
    <property type="term" value="F:dipeptidyl-peptidase activity"/>
    <property type="evidence" value="ECO:0007669"/>
    <property type="project" value="TreeGrafter"/>
</dbReference>
<dbReference type="Pfam" id="PF00930">
    <property type="entry name" value="DPPIV_N"/>
    <property type="match status" value="1"/>
</dbReference>
<evidence type="ECO:0000259" key="2">
    <source>
        <dbReference type="Pfam" id="PF00930"/>
    </source>
</evidence>
<name>L1N1Z5_9BACT</name>
<accession>L1N1Z5</accession>
<dbReference type="AlphaFoldDB" id="L1N1Z5"/>
<dbReference type="Proteomes" id="UP000010433">
    <property type="component" value="Unassembled WGS sequence"/>
</dbReference>
<reference evidence="3 4" key="1">
    <citation type="submission" date="2012-05" db="EMBL/GenBank/DDBJ databases">
        <authorList>
            <person name="Weinstock G."/>
            <person name="Sodergren E."/>
            <person name="Lobos E.A."/>
            <person name="Fulton L."/>
            <person name="Fulton R."/>
            <person name="Courtney L."/>
            <person name="Fronick C."/>
            <person name="O'Laughlin M."/>
            <person name="Godfrey J."/>
            <person name="Wilson R.M."/>
            <person name="Miner T."/>
            <person name="Farmer C."/>
            <person name="Delehaunty K."/>
            <person name="Cordes M."/>
            <person name="Minx P."/>
            <person name="Tomlinson C."/>
            <person name="Chen J."/>
            <person name="Wollam A."/>
            <person name="Pepin K.H."/>
            <person name="Bhonagiri V."/>
            <person name="Zhang X."/>
            <person name="Suruliraj S."/>
            <person name="Warren W."/>
            <person name="Mitreva M."/>
            <person name="Mardis E.R."/>
            <person name="Wilson R.K."/>
        </authorList>
    </citation>
    <scope>NUCLEOTIDE SEQUENCE [LARGE SCALE GENOMIC DNA]</scope>
    <source>
        <strain evidence="3 4">F0055</strain>
    </source>
</reference>
<dbReference type="PANTHER" id="PTHR11731:SF193">
    <property type="entry name" value="DIPEPTIDYL PEPTIDASE 9"/>
    <property type="match status" value="1"/>
</dbReference>